<dbReference type="PANTHER" id="PTHR11006:SF4">
    <property type="entry name" value="PROTEIN ARGININE N-METHYLTRANSFERASE 7"/>
    <property type="match status" value="1"/>
</dbReference>
<keyword evidence="2 7" id="KW-0808">Transferase</keyword>
<dbReference type="GeneID" id="108559883"/>
<dbReference type="InterPro" id="IPR029063">
    <property type="entry name" value="SAM-dependent_MTases_sf"/>
</dbReference>
<dbReference type="InterPro" id="IPR014644">
    <property type="entry name" value="MeTrfase_PRMT7"/>
</dbReference>
<evidence type="ECO:0000256" key="6">
    <source>
        <dbReference type="PIRNR" id="PIRNR036946"/>
    </source>
</evidence>
<dbReference type="Pfam" id="PF22528">
    <property type="entry name" value="PRMT_C"/>
    <property type="match status" value="1"/>
</dbReference>
<dbReference type="InterPro" id="IPR025799">
    <property type="entry name" value="Arg_MeTrfase"/>
</dbReference>
<proteinExistence type="inferred from homology"/>
<comment type="function">
    <text evidence="5">Essential arginine methyltransferase that can both catalyze the formation of omega-N monomethylarginine (MMA) and symmetrical dimethylarginine (sDMA). Specifically mediates the symmetrical dimethylation of arginine residues in the small nuclear ribonucleoproteins SmD1 and SmD3.</text>
</comment>
<accession>A0ABM1MDU2</accession>
<reference evidence="10" key="1">
    <citation type="submission" date="2025-08" db="UniProtKB">
        <authorList>
            <consortium name="RefSeq"/>
        </authorList>
    </citation>
    <scope>IDENTIFICATION</scope>
    <source>
        <tissue evidence="10">Whole Larva</tissue>
    </source>
</reference>
<comment type="similarity">
    <text evidence="6">Belongs to the class I-like SAM-binding methyltransferase superfamily. Protein arginine N-methyltransferase family. PRMT7 subfamily.</text>
</comment>
<comment type="function">
    <text evidence="6">Arginine methyltransferase that can both catalyze the formation of omega-N monomethylarginine (MMA) and symmetrical dimethylarginine (sDMA).</text>
</comment>
<protein>
    <recommendedName>
        <fullName evidence="6">Protein arginine N-methyltransferase</fullName>
        <ecNumber evidence="6">2.1.1.-</ecNumber>
    </recommendedName>
</protein>
<name>A0ABM1MDU2_NICVS</name>
<evidence type="ECO:0000256" key="4">
    <source>
        <dbReference type="ARBA" id="ARBA00022737"/>
    </source>
</evidence>
<gene>
    <name evidence="10" type="primary">LOC108559883</name>
</gene>
<dbReference type="Pfam" id="PF06325">
    <property type="entry name" value="PrmA"/>
    <property type="match status" value="1"/>
</dbReference>
<evidence type="ECO:0000256" key="5">
    <source>
        <dbReference type="ARBA" id="ARBA00025081"/>
    </source>
</evidence>
<dbReference type="Proteomes" id="UP000695000">
    <property type="component" value="Unplaced"/>
</dbReference>
<dbReference type="InterPro" id="IPR055135">
    <property type="entry name" value="PRMT_dom"/>
</dbReference>
<dbReference type="EC" id="2.1.1.-" evidence="6"/>
<evidence type="ECO:0000256" key="7">
    <source>
        <dbReference type="PROSITE-ProRule" id="PRU01015"/>
    </source>
</evidence>
<keyword evidence="3 7" id="KW-0949">S-adenosyl-L-methionine</keyword>
<evidence type="ECO:0000256" key="3">
    <source>
        <dbReference type="ARBA" id="ARBA00022691"/>
    </source>
</evidence>
<evidence type="ECO:0000256" key="1">
    <source>
        <dbReference type="ARBA" id="ARBA00022603"/>
    </source>
</evidence>
<keyword evidence="9" id="KW-1185">Reference proteome</keyword>
<dbReference type="PANTHER" id="PTHR11006">
    <property type="entry name" value="PROTEIN ARGININE N-METHYLTRANSFERASE"/>
    <property type="match status" value="1"/>
</dbReference>
<keyword evidence="4" id="KW-0677">Repeat</keyword>
<dbReference type="Gene3D" id="2.70.160.11">
    <property type="entry name" value="Hnrnp arginine n-methyltransferase1"/>
    <property type="match status" value="2"/>
</dbReference>
<evidence type="ECO:0000313" key="10">
    <source>
        <dbReference type="RefSeq" id="XP_017772742.1"/>
    </source>
</evidence>
<keyword evidence="1 7" id="KW-0489">Methyltransferase</keyword>
<dbReference type="Gene3D" id="3.40.50.150">
    <property type="entry name" value="Vaccinia Virus protein VP39"/>
    <property type="match status" value="2"/>
</dbReference>
<dbReference type="RefSeq" id="XP_017772742.1">
    <property type="nucleotide sequence ID" value="XM_017917253.1"/>
</dbReference>
<dbReference type="SUPFAM" id="SSF53335">
    <property type="entry name" value="S-adenosyl-L-methionine-dependent methyltransferases"/>
    <property type="match status" value="2"/>
</dbReference>
<dbReference type="CDD" id="cd02440">
    <property type="entry name" value="AdoMet_MTases"/>
    <property type="match status" value="1"/>
</dbReference>
<dbReference type="PROSITE" id="PS51678">
    <property type="entry name" value="SAM_MT_PRMT"/>
    <property type="match status" value="2"/>
</dbReference>
<evidence type="ECO:0000313" key="9">
    <source>
        <dbReference type="Proteomes" id="UP000695000"/>
    </source>
</evidence>
<sequence>MLVWVSSGIAKRFFRRMSSFVQNLNPITGENDWIVQNDHYDYHQEIARAAFADMLHDTERNEMYEMGLKVAIEHMHKQGKKANVLDIGTGTGLLSMMAVRHGADSIVACEAFKPMSACAKEIIKLNGFESRIKVIDKKSTELTVGQDCDMDCRANILVTEVFDTELIGEGALSTFKHAHDELLEKDCIVVPHSGTVYAQVIESPLVRNWNILKDVFDDDGKLLVKVPDSMKRCKGTISLHDLQLSEVKLHEFAQLVEPVKVLRFDFSGKTPFVFDRSTINTAKARKDGKAQAVFMWWDLNMDIDNKITLSCAPYWAHPLYKEELPWRDHWMQAVYYLPKELDVKKDSEVHLVSCHDEYSLWFNLKNDLNMSQEDYASPNCDCGVHIAYSRTRIGQMNDGTRVKKYLSVIDDYVGEDSVVLLNGHGFLSGLAAAKRAKKVYVLESNSLSKRVLRTIVAENKFSNVEFIDDVKKFSPSEKIDVVLGEPYFVSSILPWDNLLYVHSLDALGMWFSGDVKVFPGRAKVMGLPMRFKDLHKIRAPLRTCQEFEMKPFDKLIEESSGISDEEVEAQPLWEYPGQALSQPKEIAAIDIKINGRDVCESTGSFDFNDVSSCNGVAFWVDWIVDVGNSRKTTITTGPIVPCEVGVEVQWDVHSRQGVCLLGHRQLKNELKYSFKYDYKSGQIKFKVF</sequence>
<dbReference type="PIRSF" id="PIRSF036946">
    <property type="entry name" value="Arg_N-mtase"/>
    <property type="match status" value="1"/>
</dbReference>
<organism evidence="9 10">
    <name type="scientific">Nicrophorus vespilloides</name>
    <name type="common">Boreal carrion beetle</name>
    <dbReference type="NCBI Taxonomy" id="110193"/>
    <lineage>
        <taxon>Eukaryota</taxon>
        <taxon>Metazoa</taxon>
        <taxon>Ecdysozoa</taxon>
        <taxon>Arthropoda</taxon>
        <taxon>Hexapoda</taxon>
        <taxon>Insecta</taxon>
        <taxon>Pterygota</taxon>
        <taxon>Neoptera</taxon>
        <taxon>Endopterygota</taxon>
        <taxon>Coleoptera</taxon>
        <taxon>Polyphaga</taxon>
        <taxon>Staphyliniformia</taxon>
        <taxon>Silphidae</taxon>
        <taxon>Nicrophorinae</taxon>
        <taxon>Nicrophorus</taxon>
    </lineage>
</organism>
<evidence type="ECO:0000259" key="8">
    <source>
        <dbReference type="Pfam" id="PF22528"/>
    </source>
</evidence>
<feature type="domain" description="Protein arginine N-methyltransferase" evidence="8">
    <location>
        <begin position="229"/>
        <end position="363"/>
    </location>
</feature>
<evidence type="ECO:0000256" key="2">
    <source>
        <dbReference type="ARBA" id="ARBA00022679"/>
    </source>
</evidence>